<name>A0AAW6PAP8_9PSED</name>
<comment type="caution">
    <text evidence="1">The sequence shown here is derived from an EMBL/GenBank/DDBJ whole genome shotgun (WGS) entry which is preliminary data.</text>
</comment>
<proteinExistence type="predicted"/>
<dbReference type="EMBL" id="JARJLR010000383">
    <property type="protein sequence ID" value="MDF3844603.1"/>
    <property type="molecule type" value="Genomic_DNA"/>
</dbReference>
<gene>
    <name evidence="1" type="ORF">P3W55_23045</name>
</gene>
<dbReference type="RefSeq" id="WP_256204824.1">
    <property type="nucleotide sequence ID" value="NZ_CP159587.1"/>
</dbReference>
<sequence>MSSMQSHSRLISHVPRHLIQQAVAKKVGRGWRADFNVAVWLHLATTGDAQVTLKVSYQDGETVREQLIDRGRVGFNQRILLCGIARLEYNQAIESMSLSLLCEEPIQTLMVDELFVQAVELQRDGERNRKGRR</sequence>
<reference evidence="1" key="1">
    <citation type="submission" date="2023-03" db="EMBL/GenBank/DDBJ databases">
        <title>Draft assemblies of triclosan tolerant bacteria isolated from returned activated sludge.</title>
        <authorList>
            <person name="Van Hamelsveld S."/>
        </authorList>
    </citation>
    <scope>NUCLEOTIDE SEQUENCE</scope>
    <source>
        <strain evidence="1">GW210015_S63</strain>
    </source>
</reference>
<dbReference type="Proteomes" id="UP001220662">
    <property type="component" value="Unassembled WGS sequence"/>
</dbReference>
<organism evidence="1 2">
    <name type="scientific">Pseudomonas citronellolis</name>
    <dbReference type="NCBI Taxonomy" id="53408"/>
    <lineage>
        <taxon>Bacteria</taxon>
        <taxon>Pseudomonadati</taxon>
        <taxon>Pseudomonadota</taxon>
        <taxon>Gammaproteobacteria</taxon>
        <taxon>Pseudomonadales</taxon>
        <taxon>Pseudomonadaceae</taxon>
        <taxon>Pseudomonas</taxon>
    </lineage>
</organism>
<accession>A0AAW6PAP8</accession>
<evidence type="ECO:0000313" key="1">
    <source>
        <dbReference type="EMBL" id="MDF3844603.1"/>
    </source>
</evidence>
<protein>
    <submittedName>
        <fullName evidence="1">Uncharacterized protein</fullName>
    </submittedName>
</protein>
<dbReference type="AlphaFoldDB" id="A0AAW6PAP8"/>
<evidence type="ECO:0000313" key="2">
    <source>
        <dbReference type="Proteomes" id="UP001220662"/>
    </source>
</evidence>